<protein>
    <submittedName>
        <fullName evidence="1">Uncharacterized protein</fullName>
    </submittedName>
</protein>
<dbReference type="Proteomes" id="UP001064048">
    <property type="component" value="Chromosome 14"/>
</dbReference>
<comment type="caution">
    <text evidence="1">The sequence shown here is derived from an EMBL/GenBank/DDBJ whole genome shotgun (WGS) entry which is preliminary data.</text>
</comment>
<evidence type="ECO:0000313" key="1">
    <source>
        <dbReference type="EMBL" id="KAI8420214.1"/>
    </source>
</evidence>
<organism evidence="1 2">
    <name type="scientific">Choristoneura fumiferana</name>
    <name type="common">Spruce budworm moth</name>
    <name type="synonym">Archips fumiferana</name>
    <dbReference type="NCBI Taxonomy" id="7141"/>
    <lineage>
        <taxon>Eukaryota</taxon>
        <taxon>Metazoa</taxon>
        <taxon>Ecdysozoa</taxon>
        <taxon>Arthropoda</taxon>
        <taxon>Hexapoda</taxon>
        <taxon>Insecta</taxon>
        <taxon>Pterygota</taxon>
        <taxon>Neoptera</taxon>
        <taxon>Endopterygota</taxon>
        <taxon>Lepidoptera</taxon>
        <taxon>Glossata</taxon>
        <taxon>Ditrysia</taxon>
        <taxon>Tortricoidea</taxon>
        <taxon>Tortricidae</taxon>
        <taxon>Tortricinae</taxon>
        <taxon>Choristoneura</taxon>
    </lineage>
</organism>
<keyword evidence="2" id="KW-1185">Reference proteome</keyword>
<evidence type="ECO:0000313" key="2">
    <source>
        <dbReference type="Proteomes" id="UP001064048"/>
    </source>
</evidence>
<gene>
    <name evidence="1" type="ORF">MSG28_008759</name>
</gene>
<dbReference type="EMBL" id="CM046114">
    <property type="protein sequence ID" value="KAI8420214.1"/>
    <property type="molecule type" value="Genomic_DNA"/>
</dbReference>
<reference evidence="1 2" key="1">
    <citation type="journal article" date="2022" name="Genome Biol. Evol.">
        <title>The Spruce Budworm Genome: Reconstructing the Evolutionary History of Antifreeze Proteins.</title>
        <authorList>
            <person name="Beliveau C."/>
            <person name="Gagne P."/>
            <person name="Picq S."/>
            <person name="Vernygora O."/>
            <person name="Keeling C.I."/>
            <person name="Pinkney K."/>
            <person name="Doucet D."/>
            <person name="Wen F."/>
            <person name="Johnston J.S."/>
            <person name="Maaroufi H."/>
            <person name="Boyle B."/>
            <person name="Laroche J."/>
            <person name="Dewar K."/>
            <person name="Juretic N."/>
            <person name="Blackburn G."/>
            <person name="Nisole A."/>
            <person name="Brunet B."/>
            <person name="Brandao M."/>
            <person name="Lumley L."/>
            <person name="Duan J."/>
            <person name="Quan G."/>
            <person name="Lucarotti C.J."/>
            <person name="Roe A.D."/>
            <person name="Sperling F.A.H."/>
            <person name="Levesque R.C."/>
            <person name="Cusson M."/>
        </authorList>
    </citation>
    <scope>NUCLEOTIDE SEQUENCE [LARGE SCALE GENOMIC DNA]</scope>
    <source>
        <strain evidence="1">Glfc:IPQL:Cfum</strain>
    </source>
</reference>
<proteinExistence type="predicted"/>
<sequence length="126" mass="14254">MKTVLVLLALAAAALARPDDTPFYNSRYDNFNAQELVDNIRLLKSYGHCFLDKGPCTAEGSDFKKTIPDALRTSCTKCSAKQRELIRMVVKGFQTKLPDLWKELSNKEDPTGQYKENFNKFLNASD</sequence>
<accession>A0ACC0J7Z4</accession>
<name>A0ACC0J7Z4_CHOFU</name>